<dbReference type="Proteomes" id="UP000004662">
    <property type="component" value="Chromosome"/>
</dbReference>
<dbReference type="InterPro" id="IPR000064">
    <property type="entry name" value="NLP_P60_dom"/>
</dbReference>
<evidence type="ECO:0000256" key="4">
    <source>
        <dbReference type="ARBA" id="ARBA00022807"/>
    </source>
</evidence>
<evidence type="ECO:0000256" key="3">
    <source>
        <dbReference type="ARBA" id="ARBA00022801"/>
    </source>
</evidence>
<dbReference type="GO" id="GO:0006508">
    <property type="term" value="P:proteolysis"/>
    <property type="evidence" value="ECO:0007669"/>
    <property type="project" value="UniProtKB-KW"/>
</dbReference>
<dbReference type="Pfam" id="PF00877">
    <property type="entry name" value="NLPC_P60"/>
    <property type="match status" value="1"/>
</dbReference>
<protein>
    <submittedName>
        <fullName evidence="6">NLP/P60 protein</fullName>
    </submittedName>
</protein>
<dbReference type="GO" id="GO:0008234">
    <property type="term" value="F:cysteine-type peptidase activity"/>
    <property type="evidence" value="ECO:0007669"/>
    <property type="project" value="UniProtKB-KW"/>
</dbReference>
<dbReference type="PROSITE" id="PS51257">
    <property type="entry name" value="PROKAR_LIPOPROTEIN"/>
    <property type="match status" value="1"/>
</dbReference>
<evidence type="ECO:0000259" key="5">
    <source>
        <dbReference type="PROSITE" id="PS51935"/>
    </source>
</evidence>
<comment type="similarity">
    <text evidence="1">Belongs to the peptidase C40 family.</text>
</comment>
<keyword evidence="4" id="KW-0788">Thiol protease</keyword>
<organism evidence="6 7">
    <name type="scientific">Solidesulfovibrio carbinoliphilus subsp. oakridgensis</name>
    <dbReference type="NCBI Taxonomy" id="694327"/>
    <lineage>
        <taxon>Bacteria</taxon>
        <taxon>Pseudomonadati</taxon>
        <taxon>Thermodesulfobacteriota</taxon>
        <taxon>Desulfovibrionia</taxon>
        <taxon>Desulfovibrionales</taxon>
        <taxon>Desulfovibrionaceae</taxon>
        <taxon>Solidesulfovibrio</taxon>
    </lineage>
</organism>
<evidence type="ECO:0000313" key="7">
    <source>
        <dbReference type="Proteomes" id="UP000004662"/>
    </source>
</evidence>
<gene>
    <name evidence="6" type="ORF">DFW101_0788</name>
</gene>
<feature type="domain" description="NlpC/P60" evidence="5">
    <location>
        <begin position="98"/>
        <end position="231"/>
    </location>
</feature>
<dbReference type="PANTHER" id="PTHR47053">
    <property type="entry name" value="MUREIN DD-ENDOPEPTIDASE MEPH-RELATED"/>
    <property type="match status" value="1"/>
</dbReference>
<keyword evidence="2" id="KW-0645">Protease</keyword>
<dbReference type="PANTHER" id="PTHR47053:SF1">
    <property type="entry name" value="MUREIN DD-ENDOPEPTIDASE MEPH-RELATED"/>
    <property type="match status" value="1"/>
</dbReference>
<dbReference type="HOGENOM" id="CLU_1193270_0_0_7"/>
<name>G7Q415_9BACT</name>
<dbReference type="RefSeq" id="WP_009180229.1">
    <property type="nucleotide sequence ID" value="NZ_CM001368.1"/>
</dbReference>
<evidence type="ECO:0000256" key="1">
    <source>
        <dbReference type="ARBA" id="ARBA00007074"/>
    </source>
</evidence>
<dbReference type="PROSITE" id="PS51935">
    <property type="entry name" value="NLPC_P60"/>
    <property type="match status" value="1"/>
</dbReference>
<dbReference type="AlphaFoldDB" id="G7Q415"/>
<evidence type="ECO:0000313" key="6">
    <source>
        <dbReference type="EMBL" id="EHJ46805.1"/>
    </source>
</evidence>
<keyword evidence="7" id="KW-1185">Reference proteome</keyword>
<dbReference type="eggNOG" id="COG0791">
    <property type="taxonomic scope" value="Bacteria"/>
</dbReference>
<proteinExistence type="inferred from homology"/>
<accession>G7Q415</accession>
<sequence length="232" mass="25237">MHQGKKRSRSGAPWLCVFLAVSGCWGLWPPGPNAVHAAGPDDTGGLAGLTADFPWRDTLPQSPVPSSAWYGNPKLGSWGPKSAVYPAVAVPAGVDAVAWKRQRVAIVAERYQGLSYRHHHIPAYDPPGEGPGLDCSNFTSWVYNYGLGVRFTSAIASQADGPKAPGRRLGPDEPFAVGDLLFITTRNRSRVSHVVVWLGDGRIIDSHKEGVRIRTLTGWYKDCFSHARRVIE</sequence>
<dbReference type="Gene3D" id="3.90.1720.10">
    <property type="entry name" value="endopeptidase domain like (from Nostoc punctiforme)"/>
    <property type="match status" value="1"/>
</dbReference>
<keyword evidence="3" id="KW-0378">Hydrolase</keyword>
<dbReference type="InterPro" id="IPR051202">
    <property type="entry name" value="Peptidase_C40"/>
</dbReference>
<dbReference type="EMBL" id="CM001368">
    <property type="protein sequence ID" value="EHJ46805.1"/>
    <property type="molecule type" value="Genomic_DNA"/>
</dbReference>
<dbReference type="SUPFAM" id="SSF54001">
    <property type="entry name" value="Cysteine proteinases"/>
    <property type="match status" value="1"/>
</dbReference>
<dbReference type="InterPro" id="IPR038765">
    <property type="entry name" value="Papain-like_cys_pep_sf"/>
</dbReference>
<reference evidence="7" key="1">
    <citation type="journal article" date="2015" name="Genome Announc.">
        <title>High-Quality Draft Genome Sequence of Desulfovibrio carbinoliphilus FW-101-2B, an Organic Acid-Oxidizing Sulfate-Reducing Bacterium Isolated from Uranium(VI)-Contaminated Groundwater.</title>
        <authorList>
            <person name="Ramsay B.D."/>
            <person name="Hwang C."/>
            <person name="Woo H.L."/>
            <person name="Carroll S.L."/>
            <person name="Lucas S."/>
            <person name="Han J."/>
            <person name="Lapidus A.L."/>
            <person name="Cheng J.F."/>
            <person name="Goodwin L.A."/>
            <person name="Pitluck S."/>
            <person name="Peters L."/>
            <person name="Chertkov O."/>
            <person name="Held B."/>
            <person name="Detter J.C."/>
            <person name="Han C.S."/>
            <person name="Tapia R."/>
            <person name="Land M.L."/>
            <person name="Hauser L.J."/>
            <person name="Kyrpides N.C."/>
            <person name="Ivanova N.N."/>
            <person name="Mikhailova N."/>
            <person name="Pagani I."/>
            <person name="Woyke T."/>
            <person name="Arkin A.P."/>
            <person name="Dehal P."/>
            <person name="Chivian D."/>
            <person name="Criddle C.S."/>
            <person name="Wu W."/>
            <person name="Chakraborty R."/>
            <person name="Hazen T.C."/>
            <person name="Fields M.W."/>
        </authorList>
    </citation>
    <scope>NUCLEOTIDE SEQUENCE [LARGE SCALE GENOMIC DNA]</scope>
    <source>
        <strain evidence="7">FW-101-2B</strain>
    </source>
</reference>
<evidence type="ECO:0000256" key="2">
    <source>
        <dbReference type="ARBA" id="ARBA00022670"/>
    </source>
</evidence>
<dbReference type="OrthoDB" id="258587at2"/>